<comment type="caution">
    <text evidence="1">The sequence shown here is derived from an EMBL/GenBank/DDBJ whole genome shotgun (WGS) entry which is preliminary data.</text>
</comment>
<sequence>MIFWMLMKKFENEKSVKFPMPTAQGLKKLKTAFSIHKS</sequence>
<dbReference type="EMBL" id="AHMH02000078">
    <property type="protein sequence ID" value="EMN00713.1"/>
    <property type="molecule type" value="Genomic_DNA"/>
</dbReference>
<evidence type="ECO:0000313" key="2">
    <source>
        <dbReference type="Proteomes" id="UP000012099"/>
    </source>
</evidence>
<name>A0ABN0J1E2_9LEPT</name>
<keyword evidence="2" id="KW-1185">Reference proteome</keyword>
<accession>A0ABN0J1E2</accession>
<dbReference type="Proteomes" id="UP000012099">
    <property type="component" value="Unassembled WGS sequence"/>
</dbReference>
<organism evidence="1 2">
    <name type="scientific">Leptospira noguchii str. 2007001578</name>
    <dbReference type="NCBI Taxonomy" id="1049974"/>
    <lineage>
        <taxon>Bacteria</taxon>
        <taxon>Pseudomonadati</taxon>
        <taxon>Spirochaetota</taxon>
        <taxon>Spirochaetia</taxon>
        <taxon>Leptospirales</taxon>
        <taxon>Leptospiraceae</taxon>
        <taxon>Leptospira</taxon>
    </lineage>
</organism>
<evidence type="ECO:0000313" key="1">
    <source>
        <dbReference type="EMBL" id="EMN00713.1"/>
    </source>
</evidence>
<reference evidence="1 2" key="1">
    <citation type="submission" date="2013-01" db="EMBL/GenBank/DDBJ databases">
        <authorList>
            <person name="Harkins D.M."/>
            <person name="Durkin A.S."/>
            <person name="Brinkac L.M."/>
            <person name="Haft D.H."/>
            <person name="Selengut J.D."/>
            <person name="Sanka R."/>
            <person name="DePew J."/>
            <person name="Purushe J."/>
            <person name="Whelen A.C."/>
            <person name="Vinetz J.M."/>
            <person name="Sutton G.G."/>
            <person name="Nierman W.C."/>
            <person name="Fouts D.E."/>
        </authorList>
    </citation>
    <scope>NUCLEOTIDE SEQUENCE [LARGE SCALE GENOMIC DNA]</scope>
    <source>
        <strain evidence="1 2">2007001578</strain>
    </source>
</reference>
<gene>
    <name evidence="1" type="ORF">LEP1GSC035_0382</name>
</gene>
<protein>
    <submittedName>
        <fullName evidence="1">Uncharacterized protein</fullName>
    </submittedName>
</protein>
<proteinExistence type="predicted"/>